<protein>
    <submittedName>
        <fullName evidence="1">Uncharacterized protein</fullName>
    </submittedName>
</protein>
<sequence>MIEKKGRVCPVCLCTNPMPVSDYVVNPEESRYLNESLIILYDQLARKGKLQAYSSRIFEELGTGPMAKGVCGILQKQNVSNLQFCRSVPVDNSPSGSEKEYQNQRQSLVNLLALLGVCEKNKLKNMV</sequence>
<keyword evidence="2" id="KW-1185">Reference proteome</keyword>
<dbReference type="EMBL" id="VICG01000014">
    <property type="protein sequence ID" value="KAA8565326.1"/>
    <property type="molecule type" value="Genomic_DNA"/>
</dbReference>
<organism evidence="1 2">
    <name type="scientific">Monilinia fructicola</name>
    <name type="common">Brown rot fungus</name>
    <name type="synonym">Ciboria fructicola</name>
    <dbReference type="NCBI Taxonomy" id="38448"/>
    <lineage>
        <taxon>Eukaryota</taxon>
        <taxon>Fungi</taxon>
        <taxon>Dikarya</taxon>
        <taxon>Ascomycota</taxon>
        <taxon>Pezizomycotina</taxon>
        <taxon>Leotiomycetes</taxon>
        <taxon>Helotiales</taxon>
        <taxon>Sclerotiniaceae</taxon>
        <taxon>Monilinia</taxon>
    </lineage>
</organism>
<comment type="caution">
    <text evidence="1">The sequence shown here is derived from an EMBL/GenBank/DDBJ whole genome shotgun (WGS) entry which is preliminary data.</text>
</comment>
<proteinExistence type="predicted"/>
<dbReference type="Proteomes" id="UP000322873">
    <property type="component" value="Unassembled WGS sequence"/>
</dbReference>
<dbReference type="AlphaFoldDB" id="A0A5M9JCE5"/>
<gene>
    <name evidence="1" type="ORF">EYC84_011043</name>
</gene>
<evidence type="ECO:0000313" key="2">
    <source>
        <dbReference type="Proteomes" id="UP000322873"/>
    </source>
</evidence>
<name>A0A5M9JCE5_MONFR</name>
<reference evidence="1 2" key="1">
    <citation type="submission" date="2019-06" db="EMBL/GenBank/DDBJ databases">
        <title>Genome Sequence of the Brown Rot Fungal Pathogen Monilinia fructicola.</title>
        <authorList>
            <person name="De Miccolis Angelini R.M."/>
            <person name="Landi L."/>
            <person name="Abate D."/>
            <person name="Pollastro S."/>
            <person name="Romanazzi G."/>
            <person name="Faretra F."/>
        </authorList>
    </citation>
    <scope>NUCLEOTIDE SEQUENCE [LARGE SCALE GENOMIC DNA]</scope>
    <source>
        <strain evidence="1 2">Mfrc123</strain>
    </source>
</reference>
<evidence type="ECO:0000313" key="1">
    <source>
        <dbReference type="EMBL" id="KAA8565326.1"/>
    </source>
</evidence>
<accession>A0A5M9JCE5</accession>